<dbReference type="SUPFAM" id="SSF50969">
    <property type="entry name" value="YVTN repeat-like/Quinoprotein amine dehydrogenase"/>
    <property type="match status" value="1"/>
</dbReference>
<dbReference type="PROSITE" id="PS51257">
    <property type="entry name" value="PROKAR_LIPOPROTEIN"/>
    <property type="match status" value="1"/>
</dbReference>
<keyword evidence="2" id="KW-1185">Reference proteome</keyword>
<reference evidence="1" key="1">
    <citation type="submission" date="2019-08" db="EMBL/GenBank/DDBJ databases">
        <title>Genomic characterization of a novel candidate phylum (ARYD3) from a high temperature, high salinity tertiary oil reservoir in north central Oklahoma, USA.</title>
        <authorList>
            <person name="Youssef N.H."/>
            <person name="Yadav A."/>
            <person name="Elshahed M.S."/>
        </authorList>
    </citation>
    <scope>NUCLEOTIDE SEQUENCE [LARGE SCALE GENOMIC DNA]</scope>
    <source>
        <strain evidence="1">ARYD3</strain>
    </source>
</reference>
<organism evidence="1 2">
    <name type="scientific">Candidatus Mcinerneyibacterium aminivorans</name>
    <dbReference type="NCBI Taxonomy" id="2703815"/>
    <lineage>
        <taxon>Bacteria</taxon>
        <taxon>Candidatus Macinerneyibacteriota</taxon>
        <taxon>Candidatus Mcinerneyibacteria</taxon>
        <taxon>Candidatus Mcinerneyibacteriales</taxon>
        <taxon>Candidatus Mcinerneyibacteriaceae</taxon>
        <taxon>Candidatus Mcinerneyibacterium</taxon>
    </lineage>
</organism>
<evidence type="ECO:0008006" key="3">
    <source>
        <dbReference type="Google" id="ProtNLM"/>
    </source>
</evidence>
<dbReference type="InterPro" id="IPR011042">
    <property type="entry name" value="6-blade_b-propeller_TolB-like"/>
</dbReference>
<proteinExistence type="predicted"/>
<gene>
    <name evidence="1" type="ORF">FXF47_08850</name>
</gene>
<sequence length="360" mass="42428">MKIKNIFLIVFLLFLALSCSKEKKERVAYTDIESYKIIKDYSIRRGYKGRVEFFNNKPVTLGRKNNQYHVYFYTKDLKKTKKFSINLGKGPGEIAAPYDMEIHKKKFYILDDYLKRINVYDLDGNLVNDIVLNKNISYIGGDMKVDGRYIYLTTTRNYKFIVYDMRDNKIIQKIKHKNPLYDSKDEKVEYKGKKVYQGSLEKFGSKIYYGRYSIPYTLEVYNNNLEKTNSYVDKSYNSKYNDYKYGKDFIVGDIMINSIDLHSNNLYLSYGGISSKDKNLEQPYFISVIDKNNIDKIKKIRIKQLKKINGLAAIIGVNSQYIYLFYNKYRSKIKDYITTNSDIKGGYTAILKIKNPIEEF</sequence>
<evidence type="ECO:0000313" key="1">
    <source>
        <dbReference type="EMBL" id="TYB30514.1"/>
    </source>
</evidence>
<dbReference type="InterPro" id="IPR011044">
    <property type="entry name" value="Quino_amine_DH_bsu"/>
</dbReference>
<comment type="caution">
    <text evidence="1">The sequence shown here is derived from an EMBL/GenBank/DDBJ whole genome shotgun (WGS) entry which is preliminary data.</text>
</comment>
<dbReference type="Proteomes" id="UP000324143">
    <property type="component" value="Unassembled WGS sequence"/>
</dbReference>
<dbReference type="EMBL" id="VSIX01000127">
    <property type="protein sequence ID" value="TYB30514.1"/>
    <property type="molecule type" value="Genomic_DNA"/>
</dbReference>
<protein>
    <recommendedName>
        <fullName evidence="3">6-bladed beta-propeller</fullName>
    </recommendedName>
</protein>
<dbReference type="Gene3D" id="2.120.10.30">
    <property type="entry name" value="TolB, C-terminal domain"/>
    <property type="match status" value="1"/>
</dbReference>
<name>A0A5D0M9R1_9BACT</name>
<evidence type="ECO:0000313" key="2">
    <source>
        <dbReference type="Proteomes" id="UP000324143"/>
    </source>
</evidence>
<dbReference type="AlphaFoldDB" id="A0A5D0M9R1"/>
<accession>A0A5D0M9R1</accession>